<accession>A0A559DGX7</accession>
<dbReference type="AlphaFoldDB" id="A0A559DGX7"/>
<proteinExistence type="predicted"/>
<comment type="caution">
    <text evidence="1">The sequence shown here is derived from an EMBL/GenBank/DDBJ whole genome shotgun (WGS) entry which is preliminary data.</text>
</comment>
<name>A0A559DGX7_STREE</name>
<organism evidence="1 2">
    <name type="scientific">Streptococcus pneumoniae</name>
    <dbReference type="NCBI Taxonomy" id="1313"/>
    <lineage>
        <taxon>Bacteria</taxon>
        <taxon>Bacillati</taxon>
        <taxon>Bacillota</taxon>
        <taxon>Bacilli</taxon>
        <taxon>Lactobacillales</taxon>
        <taxon>Streptococcaceae</taxon>
        <taxon>Streptococcus</taxon>
    </lineage>
</organism>
<gene>
    <name evidence="1" type="ORF">AZJ70_05685</name>
</gene>
<dbReference type="EMBL" id="VMWH01000056">
    <property type="protein sequence ID" value="TVW84758.1"/>
    <property type="molecule type" value="Genomic_DNA"/>
</dbReference>
<evidence type="ECO:0000313" key="2">
    <source>
        <dbReference type="Proteomes" id="UP000320896"/>
    </source>
</evidence>
<protein>
    <submittedName>
        <fullName evidence="1">Uncharacterized protein</fullName>
    </submittedName>
</protein>
<dbReference type="Proteomes" id="UP000320896">
    <property type="component" value="Unassembled WGS sequence"/>
</dbReference>
<reference evidence="1 2" key="1">
    <citation type="submission" date="2019-07" db="EMBL/GenBank/DDBJ databases">
        <authorList>
            <person name="Mohale T."/>
        </authorList>
    </citation>
    <scope>NUCLEOTIDE SEQUENCE [LARGE SCALE GENOMIC DNA]</scope>
    <source>
        <strain evidence="1 2">NTPn 126</strain>
    </source>
</reference>
<sequence>MLILCYSLIDTNTIPFYFSTVSDRKSRATHSAVRTYLIISSVSLLILRVLSYGRSFTSTSLMPQLVQAVILPQHGAS</sequence>
<evidence type="ECO:0000313" key="1">
    <source>
        <dbReference type="EMBL" id="TVW84758.1"/>
    </source>
</evidence>